<protein>
    <submittedName>
        <fullName evidence="1">Uncharacterized protein</fullName>
    </submittedName>
</protein>
<dbReference type="AlphaFoldDB" id="E4YR34"/>
<feature type="non-terminal residue" evidence="1">
    <location>
        <position position="1"/>
    </location>
</feature>
<reference evidence="1" key="1">
    <citation type="journal article" date="2010" name="Science">
        <title>Plasticity of animal genome architecture unmasked by rapid evolution of a pelagic tunicate.</title>
        <authorList>
            <person name="Denoeud F."/>
            <person name="Henriet S."/>
            <person name="Mungpakdee S."/>
            <person name="Aury J.M."/>
            <person name="Da Silva C."/>
            <person name="Brinkmann H."/>
            <person name="Mikhaleva J."/>
            <person name="Olsen L.C."/>
            <person name="Jubin C."/>
            <person name="Canestro C."/>
            <person name="Bouquet J.M."/>
            <person name="Danks G."/>
            <person name="Poulain J."/>
            <person name="Campsteijn C."/>
            <person name="Adamski M."/>
            <person name="Cross I."/>
            <person name="Yadetie F."/>
            <person name="Muffato M."/>
            <person name="Louis A."/>
            <person name="Butcher S."/>
            <person name="Tsagkogeorga G."/>
            <person name="Konrad A."/>
            <person name="Singh S."/>
            <person name="Jensen M.F."/>
            <person name="Cong E.H."/>
            <person name="Eikeseth-Otteraa H."/>
            <person name="Noel B."/>
            <person name="Anthouard V."/>
            <person name="Porcel B.M."/>
            <person name="Kachouri-Lafond R."/>
            <person name="Nishino A."/>
            <person name="Ugolini M."/>
            <person name="Chourrout P."/>
            <person name="Nishida H."/>
            <person name="Aasland R."/>
            <person name="Huzurbazar S."/>
            <person name="Westhof E."/>
            <person name="Delsuc F."/>
            <person name="Lehrach H."/>
            <person name="Reinhardt R."/>
            <person name="Weissenbach J."/>
            <person name="Roy S.W."/>
            <person name="Artiguenave F."/>
            <person name="Postlethwait J.H."/>
            <person name="Manak J.R."/>
            <person name="Thompson E.M."/>
            <person name="Jaillon O."/>
            <person name="Du Pasquier L."/>
            <person name="Boudinot P."/>
            <person name="Liberles D.A."/>
            <person name="Volff J.N."/>
            <person name="Philippe H."/>
            <person name="Lenhard B."/>
            <person name="Roest Crollius H."/>
            <person name="Wincker P."/>
            <person name="Chourrout D."/>
        </authorList>
    </citation>
    <scope>NUCLEOTIDE SEQUENCE [LARGE SCALE GENOMIC DNA]</scope>
</reference>
<name>E4YR34_OIKDI</name>
<organism evidence="1">
    <name type="scientific">Oikopleura dioica</name>
    <name type="common">Tunicate</name>
    <dbReference type="NCBI Taxonomy" id="34765"/>
    <lineage>
        <taxon>Eukaryota</taxon>
        <taxon>Metazoa</taxon>
        <taxon>Chordata</taxon>
        <taxon>Tunicata</taxon>
        <taxon>Appendicularia</taxon>
        <taxon>Copelata</taxon>
        <taxon>Oikopleuridae</taxon>
        <taxon>Oikopleura</taxon>
    </lineage>
</organism>
<gene>
    <name evidence="1" type="ORF">GSOID_T00031421001</name>
</gene>
<evidence type="ECO:0000313" key="1">
    <source>
        <dbReference type="EMBL" id="CBY37926.1"/>
    </source>
</evidence>
<proteinExistence type="predicted"/>
<accession>E4YR34</accession>
<dbReference type="EMBL" id="FN655088">
    <property type="protein sequence ID" value="CBY37926.1"/>
    <property type="molecule type" value="Genomic_DNA"/>
</dbReference>
<dbReference type="Proteomes" id="UP000011014">
    <property type="component" value="Unassembled WGS sequence"/>
</dbReference>
<sequence>PVLIVKSKSRSVAVNWMPVFARLADENFRVECHWTIFCSKLERCSWFDEHPARAQDESIFCCVPLEVAFYIESSNSH</sequence>